<comment type="caution">
    <text evidence="12">The sequence shown here is derived from an EMBL/GenBank/DDBJ whole genome shotgun (WGS) entry which is preliminary data.</text>
</comment>
<evidence type="ECO:0000313" key="12">
    <source>
        <dbReference type="EMBL" id="NWT96321.1"/>
    </source>
</evidence>
<evidence type="ECO:0000256" key="6">
    <source>
        <dbReference type="ARBA" id="ARBA00022833"/>
    </source>
</evidence>
<reference evidence="12 13" key="1">
    <citation type="submission" date="2019-09" db="EMBL/GenBank/DDBJ databases">
        <title>Bird 10,000 Genomes (B10K) Project - Family phase.</title>
        <authorList>
            <person name="Zhang G."/>
        </authorList>
    </citation>
    <scope>NUCLEOTIDE SEQUENCE [LARGE SCALE GENOMIC DNA]</scope>
    <source>
        <strain evidence="12">B10K-DU-012-38</strain>
        <tissue evidence="12">Muscle</tissue>
    </source>
</reference>
<keyword evidence="4" id="KW-0677">Repeat</keyword>
<name>A0A7K5SW95_9FRIN</name>
<dbReference type="InterPro" id="IPR050636">
    <property type="entry name" value="C2H2-ZF_domain-containing"/>
</dbReference>
<dbReference type="InterPro" id="IPR013087">
    <property type="entry name" value="Znf_C2H2_type"/>
</dbReference>
<gene>
    <name evidence="12" type="primary">Znf431</name>
    <name evidence="12" type="ORF">UROPYL_R15638</name>
</gene>
<sequence>SGSSLRRHLSAHPGGTPFSCFRCRSPFPCGAALREHLGTPCQPRPHKCRSCPKRFASARSLQKHRRVHLDGALRCPDCGKTLT</sequence>
<feature type="non-terminal residue" evidence="12">
    <location>
        <position position="83"/>
    </location>
</feature>
<evidence type="ECO:0000256" key="1">
    <source>
        <dbReference type="ARBA" id="ARBA00004123"/>
    </source>
</evidence>
<evidence type="ECO:0000313" key="13">
    <source>
        <dbReference type="Proteomes" id="UP000524542"/>
    </source>
</evidence>
<dbReference type="PANTHER" id="PTHR47772">
    <property type="entry name" value="ZINC FINGER PROTEIN 200"/>
    <property type="match status" value="1"/>
</dbReference>
<evidence type="ECO:0000256" key="3">
    <source>
        <dbReference type="ARBA" id="ARBA00022723"/>
    </source>
</evidence>
<keyword evidence="7" id="KW-0805">Transcription regulation</keyword>
<dbReference type="Proteomes" id="UP000524542">
    <property type="component" value="Unassembled WGS sequence"/>
</dbReference>
<evidence type="ECO:0000259" key="11">
    <source>
        <dbReference type="PROSITE" id="PS50157"/>
    </source>
</evidence>
<dbReference type="PROSITE" id="PS50157">
    <property type="entry name" value="ZINC_FINGER_C2H2_2"/>
    <property type="match status" value="1"/>
</dbReference>
<keyword evidence="6" id="KW-0862">Zinc</keyword>
<keyword evidence="13" id="KW-1185">Reference proteome</keyword>
<dbReference type="GO" id="GO:0005634">
    <property type="term" value="C:nucleus"/>
    <property type="evidence" value="ECO:0007669"/>
    <property type="project" value="UniProtKB-SubCell"/>
</dbReference>
<evidence type="ECO:0000256" key="5">
    <source>
        <dbReference type="ARBA" id="ARBA00022771"/>
    </source>
</evidence>
<feature type="non-terminal residue" evidence="12">
    <location>
        <position position="1"/>
    </location>
</feature>
<evidence type="ECO:0000256" key="4">
    <source>
        <dbReference type="ARBA" id="ARBA00022737"/>
    </source>
</evidence>
<evidence type="ECO:0000256" key="2">
    <source>
        <dbReference type="ARBA" id="ARBA00006991"/>
    </source>
</evidence>
<dbReference type="SUPFAM" id="SSF57667">
    <property type="entry name" value="beta-beta-alpha zinc fingers"/>
    <property type="match status" value="1"/>
</dbReference>
<dbReference type="Pfam" id="PF13894">
    <property type="entry name" value="zf-C2H2_4"/>
    <property type="match status" value="1"/>
</dbReference>
<dbReference type="AlphaFoldDB" id="A0A7K5SW95"/>
<dbReference type="GO" id="GO:0008270">
    <property type="term" value="F:zinc ion binding"/>
    <property type="evidence" value="ECO:0007669"/>
    <property type="project" value="UniProtKB-KW"/>
</dbReference>
<dbReference type="InterPro" id="IPR036236">
    <property type="entry name" value="Znf_C2H2_sf"/>
</dbReference>
<feature type="domain" description="C2H2-type" evidence="11">
    <location>
        <begin position="46"/>
        <end position="68"/>
    </location>
</feature>
<dbReference type="SMART" id="SM00355">
    <property type="entry name" value="ZnF_C2H2"/>
    <property type="match status" value="1"/>
</dbReference>
<evidence type="ECO:0000256" key="7">
    <source>
        <dbReference type="ARBA" id="ARBA00023015"/>
    </source>
</evidence>
<dbReference type="FunFam" id="3.30.160.60:FF:000446">
    <property type="entry name" value="Zinc finger protein"/>
    <property type="match status" value="1"/>
</dbReference>
<evidence type="ECO:0000256" key="8">
    <source>
        <dbReference type="ARBA" id="ARBA00023163"/>
    </source>
</evidence>
<organism evidence="12 13">
    <name type="scientific">Urocynchramus pylzowi</name>
    <dbReference type="NCBI Taxonomy" id="571890"/>
    <lineage>
        <taxon>Eukaryota</taxon>
        <taxon>Metazoa</taxon>
        <taxon>Chordata</taxon>
        <taxon>Craniata</taxon>
        <taxon>Vertebrata</taxon>
        <taxon>Euteleostomi</taxon>
        <taxon>Archelosauria</taxon>
        <taxon>Archosauria</taxon>
        <taxon>Dinosauria</taxon>
        <taxon>Saurischia</taxon>
        <taxon>Theropoda</taxon>
        <taxon>Coelurosauria</taxon>
        <taxon>Aves</taxon>
        <taxon>Neognathae</taxon>
        <taxon>Neoaves</taxon>
        <taxon>Telluraves</taxon>
        <taxon>Australaves</taxon>
        <taxon>Passeriformes</taxon>
        <taxon>Passeroidea</taxon>
        <taxon>Fringillidae</taxon>
        <taxon>Urocynchramus</taxon>
    </lineage>
</organism>
<proteinExistence type="inferred from homology"/>
<accession>A0A7K5SW95</accession>
<comment type="subcellular location">
    <subcellularLocation>
        <location evidence="1">Nucleus</location>
    </subcellularLocation>
</comment>
<dbReference type="PROSITE" id="PS00028">
    <property type="entry name" value="ZINC_FINGER_C2H2_1"/>
    <property type="match status" value="1"/>
</dbReference>
<keyword evidence="3" id="KW-0479">Metal-binding</keyword>
<dbReference type="Gene3D" id="3.30.160.60">
    <property type="entry name" value="Classic Zinc Finger"/>
    <property type="match status" value="1"/>
</dbReference>
<dbReference type="EMBL" id="VZRH01003140">
    <property type="protein sequence ID" value="NWT96321.1"/>
    <property type="molecule type" value="Genomic_DNA"/>
</dbReference>
<keyword evidence="5 10" id="KW-0863">Zinc-finger</keyword>
<comment type="similarity">
    <text evidence="2">Belongs to the krueppel C2H2-type zinc-finger protein family.</text>
</comment>
<dbReference type="PANTHER" id="PTHR47772:SF15">
    <property type="entry name" value="REDUCED EXPRESSION 2-RELATED"/>
    <property type="match status" value="1"/>
</dbReference>
<keyword evidence="9" id="KW-0539">Nucleus</keyword>
<protein>
    <submittedName>
        <fullName evidence="12">ZN431 protein</fullName>
    </submittedName>
</protein>
<evidence type="ECO:0000256" key="9">
    <source>
        <dbReference type="ARBA" id="ARBA00023242"/>
    </source>
</evidence>
<evidence type="ECO:0000256" key="10">
    <source>
        <dbReference type="PROSITE-ProRule" id="PRU00042"/>
    </source>
</evidence>
<keyword evidence="8" id="KW-0804">Transcription</keyword>